<dbReference type="RefSeq" id="WP_161708995.1">
    <property type="nucleotide sequence ID" value="NZ_JAABLQ010000001.1"/>
</dbReference>
<organism evidence="2 3">
    <name type="scientific">Pannonibacter tanglangensis</name>
    <dbReference type="NCBI Taxonomy" id="2750084"/>
    <lineage>
        <taxon>Bacteria</taxon>
        <taxon>Pseudomonadati</taxon>
        <taxon>Pseudomonadota</taxon>
        <taxon>Alphaproteobacteria</taxon>
        <taxon>Hyphomicrobiales</taxon>
        <taxon>Stappiaceae</taxon>
        <taxon>Pannonibacter</taxon>
    </lineage>
</organism>
<keyword evidence="3" id="KW-1185">Reference proteome</keyword>
<dbReference type="AlphaFoldDB" id="A0A7X5F6I8"/>
<evidence type="ECO:0000313" key="3">
    <source>
        <dbReference type="Proteomes" id="UP000586722"/>
    </source>
</evidence>
<name>A0A7X5F6I8_9HYPH</name>
<gene>
    <name evidence="2" type="ORF">GWI72_14250</name>
</gene>
<reference evidence="3" key="1">
    <citation type="submission" date="2020-01" db="EMBL/GenBank/DDBJ databases">
        <authorList>
            <person name="Fang Y."/>
            <person name="Sun R."/>
            <person name="Nie L."/>
            <person name="He J."/>
            <person name="Hao L."/>
            <person name="Wang L."/>
            <person name="Su S."/>
            <person name="Lv E."/>
            <person name="Zhang Z."/>
            <person name="Xie R."/>
            <person name="Liu H."/>
        </authorList>
    </citation>
    <scope>NUCLEOTIDE SEQUENCE [LARGE SCALE GENOMIC DNA]</scope>
    <source>
        <strain evidence="3">XCT-53</strain>
    </source>
</reference>
<evidence type="ECO:0000313" key="2">
    <source>
        <dbReference type="EMBL" id="NBN79434.1"/>
    </source>
</evidence>
<proteinExistence type="predicted"/>
<evidence type="ECO:0000256" key="1">
    <source>
        <dbReference type="SAM" id="MobiDB-lite"/>
    </source>
</evidence>
<dbReference type="EMBL" id="JAABLQ010000001">
    <property type="protein sequence ID" value="NBN79434.1"/>
    <property type="molecule type" value="Genomic_DNA"/>
</dbReference>
<sequence length="119" mass="13008">MDDMQKVAGRQNKRTAQRRSKVVNPLQRAKILGLMSREELHAQMAGGVEAMVWGRVIPTCILINGRQKTFGALREAFGAELTERVERACCQGLGLDADDLADDNVADAAEIRAALGWDA</sequence>
<feature type="region of interest" description="Disordered" evidence="1">
    <location>
        <begin position="1"/>
        <end position="23"/>
    </location>
</feature>
<feature type="compositionally biased region" description="Basic residues" evidence="1">
    <location>
        <begin position="11"/>
        <end position="21"/>
    </location>
</feature>
<protein>
    <submittedName>
        <fullName evidence="2">Uncharacterized protein</fullName>
    </submittedName>
</protein>
<dbReference type="Proteomes" id="UP000586722">
    <property type="component" value="Unassembled WGS sequence"/>
</dbReference>
<comment type="caution">
    <text evidence="2">The sequence shown here is derived from an EMBL/GenBank/DDBJ whole genome shotgun (WGS) entry which is preliminary data.</text>
</comment>
<accession>A0A7X5F6I8</accession>